<evidence type="ECO:0000313" key="6">
    <source>
        <dbReference type="EMBL" id="QHT02624.1"/>
    </source>
</evidence>
<dbReference type="InterPro" id="IPR006935">
    <property type="entry name" value="Helicase/UvrB_N"/>
</dbReference>
<evidence type="ECO:0000256" key="3">
    <source>
        <dbReference type="ARBA" id="ARBA00022806"/>
    </source>
</evidence>
<dbReference type="GO" id="GO:0005524">
    <property type="term" value="F:ATP binding"/>
    <property type="evidence" value="ECO:0007669"/>
    <property type="project" value="UniProtKB-KW"/>
</dbReference>
<reference evidence="6" key="1">
    <citation type="journal article" date="2020" name="Nature">
        <title>Giant virus diversity and host interactions through global metagenomics.</title>
        <authorList>
            <person name="Schulz F."/>
            <person name="Roux S."/>
            <person name="Paez-Espino D."/>
            <person name="Jungbluth S."/>
            <person name="Walsh D.A."/>
            <person name="Denef V.J."/>
            <person name="McMahon K.D."/>
            <person name="Konstantinidis K.T."/>
            <person name="Eloe-Fadrosh E.A."/>
            <person name="Kyrpides N.C."/>
            <person name="Woyke T."/>
        </authorList>
    </citation>
    <scope>NUCLEOTIDE SEQUENCE</scope>
    <source>
        <strain evidence="6">GVMAG-M-3300020595-32</strain>
    </source>
</reference>
<dbReference type="AlphaFoldDB" id="A0A6C0CG79"/>
<accession>A0A6C0CG79</accession>
<dbReference type="PANTHER" id="PTHR11274">
    <property type="entry name" value="RAD25/XP-B DNA REPAIR HELICASE"/>
    <property type="match status" value="1"/>
</dbReference>
<protein>
    <recommendedName>
        <fullName evidence="5">Helicase ATP-binding domain-containing protein</fullName>
    </recommendedName>
</protein>
<dbReference type="InterPro" id="IPR027417">
    <property type="entry name" value="P-loop_NTPase"/>
</dbReference>
<keyword evidence="4" id="KW-0067">ATP-binding</keyword>
<feature type="domain" description="Helicase ATP-binding" evidence="5">
    <location>
        <begin position="98"/>
        <end position="247"/>
    </location>
</feature>
<dbReference type="SUPFAM" id="SSF52540">
    <property type="entry name" value="P-loop containing nucleoside triphosphate hydrolases"/>
    <property type="match status" value="1"/>
</dbReference>
<evidence type="ECO:0000256" key="4">
    <source>
        <dbReference type="ARBA" id="ARBA00022840"/>
    </source>
</evidence>
<dbReference type="Pfam" id="PF00271">
    <property type="entry name" value="Helicase_C"/>
    <property type="match status" value="1"/>
</dbReference>
<dbReference type="Gene3D" id="3.40.50.300">
    <property type="entry name" value="P-loop containing nucleotide triphosphate hydrolases"/>
    <property type="match status" value="2"/>
</dbReference>
<dbReference type="EMBL" id="MN739396">
    <property type="protein sequence ID" value="QHT02624.1"/>
    <property type="molecule type" value="Genomic_DNA"/>
</dbReference>
<dbReference type="Pfam" id="PF04851">
    <property type="entry name" value="ResIII"/>
    <property type="match status" value="1"/>
</dbReference>
<dbReference type="InterPro" id="IPR014001">
    <property type="entry name" value="Helicase_ATP-bd"/>
</dbReference>
<dbReference type="PROSITE" id="PS51192">
    <property type="entry name" value="HELICASE_ATP_BIND_1"/>
    <property type="match status" value="1"/>
</dbReference>
<organism evidence="6">
    <name type="scientific">viral metagenome</name>
    <dbReference type="NCBI Taxonomy" id="1070528"/>
    <lineage>
        <taxon>unclassified sequences</taxon>
        <taxon>metagenomes</taxon>
        <taxon>organismal metagenomes</taxon>
    </lineage>
</organism>
<keyword evidence="3" id="KW-0347">Helicase</keyword>
<name>A0A6C0CG79_9ZZZZ</name>
<evidence type="ECO:0000256" key="2">
    <source>
        <dbReference type="ARBA" id="ARBA00022801"/>
    </source>
</evidence>
<evidence type="ECO:0000259" key="5">
    <source>
        <dbReference type="PROSITE" id="PS51192"/>
    </source>
</evidence>
<dbReference type="PANTHER" id="PTHR11274:SF0">
    <property type="entry name" value="GENERAL TRANSCRIPTION AND DNA REPAIR FACTOR IIH HELICASE SUBUNIT XPB"/>
    <property type="match status" value="1"/>
</dbReference>
<dbReference type="CDD" id="cd18785">
    <property type="entry name" value="SF2_C"/>
    <property type="match status" value="1"/>
</dbReference>
<dbReference type="SMART" id="SM00487">
    <property type="entry name" value="DEXDc"/>
    <property type="match status" value="1"/>
</dbReference>
<keyword evidence="2" id="KW-0378">Hydrolase</keyword>
<dbReference type="InterPro" id="IPR050615">
    <property type="entry name" value="ATP-dep_DNA_Helicase"/>
</dbReference>
<keyword evidence="1" id="KW-0547">Nucleotide-binding</keyword>
<dbReference type="CDD" id="cd17926">
    <property type="entry name" value="DEXHc_RE"/>
    <property type="match status" value="1"/>
</dbReference>
<dbReference type="GO" id="GO:0004386">
    <property type="term" value="F:helicase activity"/>
    <property type="evidence" value="ECO:0007669"/>
    <property type="project" value="UniProtKB-KW"/>
</dbReference>
<proteinExistence type="predicted"/>
<evidence type="ECO:0000256" key="1">
    <source>
        <dbReference type="ARBA" id="ARBA00022741"/>
    </source>
</evidence>
<dbReference type="InterPro" id="IPR001650">
    <property type="entry name" value="Helicase_C-like"/>
</dbReference>
<dbReference type="GO" id="GO:0016787">
    <property type="term" value="F:hydrolase activity"/>
    <property type="evidence" value="ECO:0007669"/>
    <property type="project" value="UniProtKB-KW"/>
</dbReference>
<sequence>MLSRQGYKLKKDDLSEEQLSKIKKDLTARPAIVQGFGPPNQKQVEYPIYMESKTSYYLPRFYGQKHFGKPITDNLDEGLDVNIEFNGSLREEQIPIQKLYLDEKGGGIISLKCGGGKTVLALSIVSSLQKKTIVLVHKDFLMTQWRDRIKQFLPDAKIGKIQQDTVDVDGKDIVLAMVQSVSVKEYPKEVFEQFGLAIFDECHHLGAEVFFKSMRKVASKYMLGLSATPKRKDRLQWVFETFIGPIVYMTKDIVTDGVEVNVIDYYSDDANYCKECLNYMGKPVLPKVINNVCAFWSRTKLVLDLTKKYFEMGRKVIILSDRRNHLDVMLEWLTQNNIPSGLYVGGMKPFDLHESQEKDVILGTFSMAAEGMDIPKLNTIILASPKSDVVQAVGRIMREKANVRKFHPLIIDINDTHPNFQTFKRQAQKRITFYKQQKYKIMLHKEDGSIEEYKKVKKITKKGVCLIDD</sequence>
<dbReference type="GO" id="GO:0003677">
    <property type="term" value="F:DNA binding"/>
    <property type="evidence" value="ECO:0007669"/>
    <property type="project" value="InterPro"/>
</dbReference>